<dbReference type="PANTHER" id="PTHR19317:SF84">
    <property type="entry name" value="PRA1 FAMILY PROTEIN"/>
    <property type="match status" value="1"/>
</dbReference>
<sequence>MFSRAKASTRSFFATRRPWREVLAHPSSFARPYTLGEATIRLKRNLNYFRVNYTMIMLLILFLSLLWHPVSMIVFLIVFVAWFFLYFSRDEPFVVFHRTVDDRVVLIVLSVITIIALVLTRVWLNVLVSVLIGIAIISLHASFRVSEDLFVDEEDAADGGLLSVVGSPPRGSYSRI</sequence>
<dbReference type="AlphaFoldDB" id="A0A5J5C5V9"/>
<gene>
    <name evidence="8" type="ORF">F0562_002479</name>
</gene>
<dbReference type="Proteomes" id="UP000325577">
    <property type="component" value="Linkage Group LG0"/>
</dbReference>
<feature type="transmembrane region" description="Helical" evidence="7">
    <location>
        <begin position="104"/>
        <end position="137"/>
    </location>
</feature>
<dbReference type="GO" id="GO:0016020">
    <property type="term" value="C:membrane"/>
    <property type="evidence" value="ECO:0007669"/>
    <property type="project" value="UniProtKB-SubCell"/>
</dbReference>
<evidence type="ECO:0000256" key="6">
    <source>
        <dbReference type="ARBA" id="ARBA00023136"/>
    </source>
</evidence>
<evidence type="ECO:0000256" key="5">
    <source>
        <dbReference type="ARBA" id="ARBA00022989"/>
    </source>
</evidence>
<evidence type="ECO:0000256" key="3">
    <source>
        <dbReference type="ARBA" id="ARBA00006483"/>
    </source>
</evidence>
<name>A0A5J5C5V9_9ASTE</name>
<keyword evidence="4 7" id="KW-0812">Transmembrane</keyword>
<protein>
    <recommendedName>
        <fullName evidence="7">PRA1 family protein</fullName>
    </recommendedName>
</protein>
<evidence type="ECO:0000313" key="8">
    <source>
        <dbReference type="EMBL" id="KAA8550795.1"/>
    </source>
</evidence>
<dbReference type="PANTHER" id="PTHR19317">
    <property type="entry name" value="PRENYLATED RAB ACCEPTOR 1-RELATED"/>
    <property type="match status" value="1"/>
</dbReference>
<dbReference type="Pfam" id="PF03208">
    <property type="entry name" value="PRA1"/>
    <property type="match status" value="1"/>
</dbReference>
<organism evidence="8 9">
    <name type="scientific">Nyssa sinensis</name>
    <dbReference type="NCBI Taxonomy" id="561372"/>
    <lineage>
        <taxon>Eukaryota</taxon>
        <taxon>Viridiplantae</taxon>
        <taxon>Streptophyta</taxon>
        <taxon>Embryophyta</taxon>
        <taxon>Tracheophyta</taxon>
        <taxon>Spermatophyta</taxon>
        <taxon>Magnoliopsida</taxon>
        <taxon>eudicotyledons</taxon>
        <taxon>Gunneridae</taxon>
        <taxon>Pentapetalae</taxon>
        <taxon>asterids</taxon>
        <taxon>Cornales</taxon>
        <taxon>Nyssaceae</taxon>
        <taxon>Nyssa</taxon>
    </lineage>
</organism>
<evidence type="ECO:0000256" key="7">
    <source>
        <dbReference type="RuleBase" id="RU363107"/>
    </source>
</evidence>
<evidence type="ECO:0000313" key="9">
    <source>
        <dbReference type="Proteomes" id="UP000325577"/>
    </source>
</evidence>
<keyword evidence="9" id="KW-1185">Reference proteome</keyword>
<reference evidence="8 9" key="1">
    <citation type="submission" date="2019-09" db="EMBL/GenBank/DDBJ databases">
        <title>A chromosome-level genome assembly of the Chinese tupelo Nyssa sinensis.</title>
        <authorList>
            <person name="Yang X."/>
            <person name="Kang M."/>
            <person name="Yang Y."/>
            <person name="Xiong H."/>
            <person name="Wang M."/>
            <person name="Zhang Z."/>
            <person name="Wang Z."/>
            <person name="Wu H."/>
            <person name="Ma T."/>
            <person name="Liu J."/>
            <person name="Xi Z."/>
        </authorList>
    </citation>
    <scope>NUCLEOTIDE SEQUENCE [LARGE SCALE GENOMIC DNA]</scope>
    <source>
        <strain evidence="8">J267</strain>
        <tissue evidence="8">Leaf</tissue>
    </source>
</reference>
<dbReference type="GO" id="GO:0005794">
    <property type="term" value="C:Golgi apparatus"/>
    <property type="evidence" value="ECO:0007669"/>
    <property type="project" value="TreeGrafter"/>
</dbReference>
<dbReference type="GO" id="GO:0016192">
    <property type="term" value="P:vesicle-mediated transport"/>
    <property type="evidence" value="ECO:0007669"/>
    <property type="project" value="UniProtKB-ARBA"/>
</dbReference>
<proteinExistence type="inferred from homology"/>
<feature type="transmembrane region" description="Helical" evidence="7">
    <location>
        <begin position="51"/>
        <end position="84"/>
    </location>
</feature>
<evidence type="ECO:0000256" key="2">
    <source>
        <dbReference type="ARBA" id="ARBA00004141"/>
    </source>
</evidence>
<accession>A0A5J5C5V9</accession>
<dbReference type="InterPro" id="IPR004895">
    <property type="entry name" value="Prenylated_rab_accept_PRA1"/>
</dbReference>
<comment type="function">
    <text evidence="1 7">May be involved in both secretory and endocytic intracellular trafficking in the endosomal/prevacuolar compartments.</text>
</comment>
<evidence type="ECO:0000256" key="4">
    <source>
        <dbReference type="ARBA" id="ARBA00022692"/>
    </source>
</evidence>
<keyword evidence="5 7" id="KW-1133">Transmembrane helix</keyword>
<dbReference type="EMBL" id="CM018031">
    <property type="protein sequence ID" value="KAA8550795.1"/>
    <property type="molecule type" value="Genomic_DNA"/>
</dbReference>
<comment type="similarity">
    <text evidence="3 7">Belongs to the PRA1 family.</text>
</comment>
<evidence type="ECO:0000256" key="1">
    <source>
        <dbReference type="ARBA" id="ARBA00002501"/>
    </source>
</evidence>
<keyword evidence="7" id="KW-0813">Transport</keyword>
<comment type="subcellular location">
    <subcellularLocation>
        <location evidence="2 7">Membrane</location>
        <topology evidence="2 7">Multi-pass membrane protein</topology>
    </subcellularLocation>
</comment>
<dbReference type="GO" id="GO:0005783">
    <property type="term" value="C:endoplasmic reticulum"/>
    <property type="evidence" value="ECO:0007669"/>
    <property type="project" value="TreeGrafter"/>
</dbReference>
<dbReference type="OrthoDB" id="63113at2759"/>
<keyword evidence="6 7" id="KW-0472">Membrane</keyword>